<name>A0AAQ3QA00_9LILI</name>
<sequence length="73" mass="7799">MALVKAKRSKCHRRAAAWSMSGPLSFADSSSCSSTDTGSTTSATSCSASSYSPLLIHDLTTGTFDQRFLLLEY</sequence>
<reference evidence="2 3" key="1">
    <citation type="submission" date="2023-10" db="EMBL/GenBank/DDBJ databases">
        <title>Chromosome-scale genome assembly provides insights into flower coloration mechanisms of Canna indica.</title>
        <authorList>
            <person name="Li C."/>
        </authorList>
    </citation>
    <scope>NUCLEOTIDE SEQUENCE [LARGE SCALE GENOMIC DNA]</scope>
    <source>
        <tissue evidence="2">Flower</tissue>
    </source>
</reference>
<dbReference type="Proteomes" id="UP001327560">
    <property type="component" value="Chromosome 3"/>
</dbReference>
<evidence type="ECO:0000313" key="3">
    <source>
        <dbReference type="Proteomes" id="UP001327560"/>
    </source>
</evidence>
<keyword evidence="3" id="KW-1185">Reference proteome</keyword>
<evidence type="ECO:0000313" key="2">
    <source>
        <dbReference type="EMBL" id="WOL01333.1"/>
    </source>
</evidence>
<feature type="compositionally biased region" description="Low complexity" evidence="1">
    <location>
        <begin position="25"/>
        <end position="47"/>
    </location>
</feature>
<feature type="region of interest" description="Disordered" evidence="1">
    <location>
        <begin position="18"/>
        <end position="47"/>
    </location>
</feature>
<gene>
    <name evidence="2" type="ORF">Cni_G10049</name>
</gene>
<proteinExistence type="predicted"/>
<dbReference type="AlphaFoldDB" id="A0AAQ3QA00"/>
<organism evidence="2 3">
    <name type="scientific">Canna indica</name>
    <name type="common">Indian-shot</name>
    <dbReference type="NCBI Taxonomy" id="4628"/>
    <lineage>
        <taxon>Eukaryota</taxon>
        <taxon>Viridiplantae</taxon>
        <taxon>Streptophyta</taxon>
        <taxon>Embryophyta</taxon>
        <taxon>Tracheophyta</taxon>
        <taxon>Spermatophyta</taxon>
        <taxon>Magnoliopsida</taxon>
        <taxon>Liliopsida</taxon>
        <taxon>Zingiberales</taxon>
        <taxon>Cannaceae</taxon>
        <taxon>Canna</taxon>
    </lineage>
</organism>
<dbReference type="EMBL" id="CP136892">
    <property type="protein sequence ID" value="WOL01333.1"/>
    <property type="molecule type" value="Genomic_DNA"/>
</dbReference>
<evidence type="ECO:0000256" key="1">
    <source>
        <dbReference type="SAM" id="MobiDB-lite"/>
    </source>
</evidence>
<protein>
    <submittedName>
        <fullName evidence="2">Uncharacterized protein</fullName>
    </submittedName>
</protein>
<accession>A0AAQ3QA00</accession>